<feature type="transmembrane region" description="Helical" evidence="1">
    <location>
        <begin position="49"/>
        <end position="67"/>
    </location>
</feature>
<feature type="transmembrane region" description="Helical" evidence="1">
    <location>
        <begin position="87"/>
        <end position="106"/>
    </location>
</feature>
<keyword evidence="1" id="KW-0472">Membrane</keyword>
<feature type="transmembrane region" description="Helical" evidence="1">
    <location>
        <begin position="252"/>
        <end position="275"/>
    </location>
</feature>
<dbReference type="RefSeq" id="WP_144677351.1">
    <property type="nucleotide sequence ID" value="NZ_LK996017.1"/>
</dbReference>
<feature type="transmembrane region" description="Helical" evidence="1">
    <location>
        <begin position="151"/>
        <end position="170"/>
    </location>
</feature>
<keyword evidence="1" id="KW-0812">Transmembrane</keyword>
<dbReference type="GO" id="GO:0009390">
    <property type="term" value="C:dimethyl sulfoxide reductase complex"/>
    <property type="evidence" value="ECO:0007669"/>
    <property type="project" value="TreeGrafter"/>
</dbReference>
<dbReference type="InterPro" id="IPR007059">
    <property type="entry name" value="DmsC"/>
</dbReference>
<keyword evidence="1" id="KW-1133">Transmembrane helix</keyword>
<feature type="transmembrane region" description="Helical" evidence="1">
    <location>
        <begin position="118"/>
        <end position="139"/>
    </location>
</feature>
<sequence>MGHWEWPLVLFTVLGQTSVGIIFCLWLLERKRGKQAVQAGPEYQKFMQSSVLVSGVLLAVAMIASLFHLGHPLAAYRALTHLGTSWLSREILLFVFTFGAWAYLALLSRRPGGKLTGVLALTSALGFLGIISSALIYTLPRVPAWNNLGPVIFFLMTGMILGALVTAVLGRKALAGGEMKQMLGIALGSVMGSAILYLLYFSGLEVTPEGAATAQALLSSPVFWLRAAVGWILPILLILNTISKQDNPQSQLIVLALTCGVVGELLGRGLFYVSAVGMQITALM</sequence>
<organism evidence="2">
    <name type="scientific">Desulfitobacterium hafniense</name>
    <name type="common">Desulfitobacterium frappieri</name>
    <dbReference type="NCBI Taxonomy" id="49338"/>
    <lineage>
        <taxon>Bacteria</taxon>
        <taxon>Bacillati</taxon>
        <taxon>Bacillota</taxon>
        <taxon>Clostridia</taxon>
        <taxon>Eubacteriales</taxon>
        <taxon>Desulfitobacteriaceae</taxon>
        <taxon>Desulfitobacterium</taxon>
    </lineage>
</organism>
<name>A0A098AWV2_DESHA</name>
<feature type="transmembrane region" description="Helical" evidence="1">
    <location>
        <begin position="182"/>
        <end position="203"/>
    </location>
</feature>
<accession>A0A098AWV2</accession>
<feature type="transmembrane region" description="Helical" evidence="1">
    <location>
        <begin position="223"/>
        <end position="240"/>
    </location>
</feature>
<dbReference type="PANTHER" id="PTHR38095">
    <property type="entry name" value="ANAEROBIC DIMETHYL SULFOXIDE REDUCTASE CHAIN YNFH"/>
    <property type="match status" value="1"/>
</dbReference>
<dbReference type="Pfam" id="PF04976">
    <property type="entry name" value="DmsC"/>
    <property type="match status" value="1"/>
</dbReference>
<evidence type="ECO:0000313" key="2">
    <source>
        <dbReference type="EMBL" id="CDX00585.1"/>
    </source>
</evidence>
<proteinExistence type="predicted"/>
<dbReference type="EMBL" id="LK996017">
    <property type="protein sequence ID" value="CDX00585.1"/>
    <property type="molecule type" value="Genomic_DNA"/>
</dbReference>
<reference evidence="2" key="1">
    <citation type="submission" date="2014-07" db="EMBL/GenBank/DDBJ databases">
        <authorList>
            <person name="Hornung V.Bastian."/>
        </authorList>
    </citation>
    <scope>NUCLEOTIDE SEQUENCE</scope>
    <source>
        <strain evidence="2">PCE-S</strain>
    </source>
</reference>
<feature type="transmembrane region" description="Helical" evidence="1">
    <location>
        <begin position="6"/>
        <end position="28"/>
    </location>
</feature>
<evidence type="ECO:0000256" key="1">
    <source>
        <dbReference type="SAM" id="Phobius"/>
    </source>
</evidence>
<dbReference type="GO" id="GO:0009389">
    <property type="term" value="F:dimethyl sulfoxide reductase activity"/>
    <property type="evidence" value="ECO:0007669"/>
    <property type="project" value="TreeGrafter"/>
</dbReference>
<dbReference type="GO" id="GO:0005886">
    <property type="term" value="C:plasma membrane"/>
    <property type="evidence" value="ECO:0007669"/>
    <property type="project" value="TreeGrafter"/>
</dbReference>
<protein>
    <submittedName>
        <fullName evidence="2">Molybdopterin oxidoreductase membrane subunit</fullName>
    </submittedName>
</protein>
<dbReference type="PANTHER" id="PTHR38095:SF2">
    <property type="entry name" value="ANAEROBIC DIMETHYL SULFOXIDE REDUCTASE CHAIN C"/>
    <property type="match status" value="1"/>
</dbReference>
<gene>
    <name evidence="2" type="ORF">DPCES_0698</name>
</gene>
<dbReference type="PATRIC" id="fig|49338.4.peg.747"/>
<dbReference type="AlphaFoldDB" id="A0A098AWV2"/>
<dbReference type="GO" id="GO:0019645">
    <property type="term" value="P:anaerobic electron transport chain"/>
    <property type="evidence" value="ECO:0007669"/>
    <property type="project" value="InterPro"/>
</dbReference>